<proteinExistence type="predicted"/>
<evidence type="ECO:0000313" key="1">
    <source>
        <dbReference type="EMBL" id="UGS38092.1"/>
    </source>
</evidence>
<name>A0A9E6Y1U5_9ACTN</name>
<evidence type="ECO:0000313" key="2">
    <source>
        <dbReference type="Proteomes" id="UP001162834"/>
    </source>
</evidence>
<dbReference type="AlphaFoldDB" id="A0A9E6Y1U5"/>
<dbReference type="EMBL" id="CP087164">
    <property type="protein sequence ID" value="UGS38092.1"/>
    <property type="molecule type" value="Genomic_DNA"/>
</dbReference>
<dbReference type="KEGG" id="sbae:DSM104329_04514"/>
<accession>A0A9E6Y1U5</accession>
<keyword evidence="2" id="KW-1185">Reference proteome</keyword>
<dbReference type="Proteomes" id="UP001162834">
    <property type="component" value="Chromosome"/>
</dbReference>
<protein>
    <recommendedName>
        <fullName evidence="3">DUF1269 domain-containing protein</fullName>
    </recommendedName>
</protein>
<gene>
    <name evidence="1" type="ORF">DSM104329_04514</name>
</gene>
<reference evidence="1" key="1">
    <citation type="journal article" date="2022" name="Int. J. Syst. Evol. Microbiol.">
        <title>Pseudomonas aegrilactucae sp. nov. and Pseudomonas morbosilactucae sp. nov., pathogens causing bacterial rot of lettuce in Japan.</title>
        <authorList>
            <person name="Sawada H."/>
            <person name="Fujikawa T."/>
            <person name="Satou M."/>
        </authorList>
    </citation>
    <scope>NUCLEOTIDE SEQUENCE</scope>
    <source>
        <strain evidence="1">0166_1</strain>
    </source>
</reference>
<sequence>MGADGRLRVYRFSGGGAFDGGLIGALERMELAGGAALLDALFVLREPDGELHAVDLATGRAGGTISALLDFRLDPGRRAAATRRTLAASADLVEVAGAGLAPGDAILAVLLSGDEAPALEQAVERSGGRAVCDERVSAASLADAAPQLRAAL</sequence>
<dbReference type="RefSeq" id="WP_259312124.1">
    <property type="nucleotide sequence ID" value="NZ_CP087164.1"/>
</dbReference>
<organism evidence="1 2">
    <name type="scientific">Capillimicrobium parvum</name>
    <dbReference type="NCBI Taxonomy" id="2884022"/>
    <lineage>
        <taxon>Bacteria</taxon>
        <taxon>Bacillati</taxon>
        <taxon>Actinomycetota</taxon>
        <taxon>Thermoleophilia</taxon>
        <taxon>Solirubrobacterales</taxon>
        <taxon>Capillimicrobiaceae</taxon>
        <taxon>Capillimicrobium</taxon>
    </lineage>
</organism>
<evidence type="ECO:0008006" key="3">
    <source>
        <dbReference type="Google" id="ProtNLM"/>
    </source>
</evidence>